<accession>A0A7U8C5G7</accession>
<feature type="transmembrane region" description="Helical" evidence="6">
    <location>
        <begin position="145"/>
        <end position="167"/>
    </location>
</feature>
<evidence type="ECO:0000259" key="7">
    <source>
        <dbReference type="Pfam" id="PF00892"/>
    </source>
</evidence>
<reference evidence="8 9" key="1">
    <citation type="submission" date="2006-02" db="EMBL/GenBank/DDBJ databases">
        <authorList>
            <person name="Pinhassi J."/>
            <person name="Pedros-Alio C."/>
            <person name="Ferriera S."/>
            <person name="Johnson J."/>
            <person name="Kravitz S."/>
            <person name="Halpern A."/>
            <person name="Remington K."/>
            <person name="Beeson K."/>
            <person name="Tran B."/>
            <person name="Rogers Y.-H."/>
            <person name="Friedman R."/>
            <person name="Venter J.C."/>
        </authorList>
    </citation>
    <scope>NUCLEOTIDE SEQUENCE [LARGE SCALE GENOMIC DNA]</scope>
    <source>
        <strain evidence="8 9">MED92</strain>
    </source>
</reference>
<evidence type="ECO:0000256" key="5">
    <source>
        <dbReference type="ARBA" id="ARBA00023136"/>
    </source>
</evidence>
<name>A0A7U8C5G7_NEPCE</name>
<dbReference type="Pfam" id="PF00892">
    <property type="entry name" value="EamA"/>
    <property type="match status" value="2"/>
</dbReference>
<feature type="transmembrane region" description="Helical" evidence="6">
    <location>
        <begin position="68"/>
        <end position="85"/>
    </location>
</feature>
<dbReference type="PANTHER" id="PTHR42920:SF5">
    <property type="entry name" value="EAMA DOMAIN-CONTAINING PROTEIN"/>
    <property type="match status" value="1"/>
</dbReference>
<keyword evidence="9" id="KW-1185">Reference proteome</keyword>
<dbReference type="RefSeq" id="WP_007020341.1">
    <property type="nucleotide sequence ID" value="NZ_CH724125.1"/>
</dbReference>
<evidence type="ECO:0000256" key="2">
    <source>
        <dbReference type="ARBA" id="ARBA00022475"/>
    </source>
</evidence>
<keyword evidence="3 6" id="KW-0812">Transmembrane</keyword>
<comment type="subcellular location">
    <subcellularLocation>
        <location evidence="1">Cell membrane</location>
        <topology evidence="1">Multi-pass membrane protein</topology>
    </subcellularLocation>
</comment>
<comment type="caution">
    <text evidence="8">The sequence shown here is derived from an EMBL/GenBank/DDBJ whole genome shotgun (WGS) entry which is preliminary data.</text>
</comment>
<evidence type="ECO:0000256" key="3">
    <source>
        <dbReference type="ARBA" id="ARBA00022692"/>
    </source>
</evidence>
<dbReference type="OrthoDB" id="9804865at2"/>
<evidence type="ECO:0000256" key="6">
    <source>
        <dbReference type="SAM" id="Phobius"/>
    </source>
</evidence>
<feature type="transmembrane region" description="Helical" evidence="6">
    <location>
        <begin position="122"/>
        <end position="139"/>
    </location>
</feature>
<evidence type="ECO:0000256" key="1">
    <source>
        <dbReference type="ARBA" id="ARBA00004651"/>
    </source>
</evidence>
<feature type="transmembrane region" description="Helical" evidence="6">
    <location>
        <begin position="179"/>
        <end position="198"/>
    </location>
</feature>
<dbReference type="InterPro" id="IPR037185">
    <property type="entry name" value="EmrE-like"/>
</dbReference>
<dbReference type="EMBL" id="AAOW01000014">
    <property type="protein sequence ID" value="EAR60669.1"/>
    <property type="molecule type" value="Genomic_DNA"/>
</dbReference>
<feature type="transmembrane region" description="Helical" evidence="6">
    <location>
        <begin position="36"/>
        <end position="56"/>
    </location>
</feature>
<evidence type="ECO:0000256" key="4">
    <source>
        <dbReference type="ARBA" id="ARBA00022989"/>
    </source>
</evidence>
<gene>
    <name evidence="8" type="ORF">MED92_13378</name>
</gene>
<keyword evidence="2" id="KW-1003">Cell membrane</keyword>
<dbReference type="PANTHER" id="PTHR42920">
    <property type="entry name" value="OS03G0707200 PROTEIN-RELATED"/>
    <property type="match status" value="1"/>
</dbReference>
<evidence type="ECO:0000313" key="9">
    <source>
        <dbReference type="Proteomes" id="UP000002171"/>
    </source>
</evidence>
<sequence>MQSKKLQADLMLLLVATIWGFAFVAQRLGMESLGPFGFNALRFMLGACSLIPLLLFVKAPESHCNKELLKSGLIAGGVLFAGASFQQAGLVYTTAGNAGFITGLYIILVPLLGLFIGQTTNINTWIGGLFAVGGLYLLSFQDLSAINFGDILELLGAACWAAHVLIIAKLAPKLDNLRLAISQFVICALLSGIVALFIEADSFTVENAVSSWAPIAYAGLISVGIAYTLQIFAQKHAPPAHAAIIMSLEAVAAAFGGWLMLNEQFSTAGIIGCSLMLVGMLVSQLPALVKREKRRVETE</sequence>
<dbReference type="Proteomes" id="UP000002171">
    <property type="component" value="Unassembled WGS sequence"/>
</dbReference>
<dbReference type="AlphaFoldDB" id="A0A7U8C5G7"/>
<dbReference type="InterPro" id="IPR000620">
    <property type="entry name" value="EamA_dom"/>
</dbReference>
<proteinExistence type="predicted"/>
<dbReference type="GO" id="GO:0005886">
    <property type="term" value="C:plasma membrane"/>
    <property type="evidence" value="ECO:0007669"/>
    <property type="project" value="UniProtKB-SubCell"/>
</dbReference>
<protein>
    <submittedName>
        <fullName evidence="8">Predicted permease</fullName>
    </submittedName>
</protein>
<keyword evidence="5 6" id="KW-0472">Membrane</keyword>
<feature type="domain" description="EamA" evidence="7">
    <location>
        <begin position="8"/>
        <end position="139"/>
    </location>
</feature>
<dbReference type="Gene3D" id="1.10.3730.20">
    <property type="match status" value="1"/>
</dbReference>
<feature type="transmembrane region" description="Helical" evidence="6">
    <location>
        <begin position="12"/>
        <end position="30"/>
    </location>
</feature>
<organism evidence="8 9">
    <name type="scientific">Neptuniibacter caesariensis</name>
    <dbReference type="NCBI Taxonomy" id="207954"/>
    <lineage>
        <taxon>Bacteria</taxon>
        <taxon>Pseudomonadati</taxon>
        <taxon>Pseudomonadota</taxon>
        <taxon>Gammaproteobacteria</taxon>
        <taxon>Oceanospirillales</taxon>
        <taxon>Oceanospirillaceae</taxon>
        <taxon>Neptuniibacter</taxon>
    </lineage>
</organism>
<dbReference type="SUPFAM" id="SSF103481">
    <property type="entry name" value="Multidrug resistance efflux transporter EmrE"/>
    <property type="match status" value="2"/>
</dbReference>
<dbReference type="InterPro" id="IPR051258">
    <property type="entry name" value="Diverse_Substrate_Transporter"/>
</dbReference>
<feature type="domain" description="EamA" evidence="7">
    <location>
        <begin position="148"/>
        <end position="282"/>
    </location>
</feature>
<feature type="transmembrane region" description="Helical" evidence="6">
    <location>
        <begin position="210"/>
        <end position="229"/>
    </location>
</feature>
<feature type="transmembrane region" description="Helical" evidence="6">
    <location>
        <begin position="241"/>
        <end position="261"/>
    </location>
</feature>
<feature type="transmembrane region" description="Helical" evidence="6">
    <location>
        <begin position="267"/>
        <end position="289"/>
    </location>
</feature>
<feature type="transmembrane region" description="Helical" evidence="6">
    <location>
        <begin position="91"/>
        <end position="115"/>
    </location>
</feature>
<evidence type="ECO:0000313" key="8">
    <source>
        <dbReference type="EMBL" id="EAR60669.1"/>
    </source>
</evidence>
<keyword evidence="4 6" id="KW-1133">Transmembrane helix</keyword>